<dbReference type="InterPro" id="IPR029058">
    <property type="entry name" value="AB_hydrolase_fold"/>
</dbReference>
<keyword evidence="3" id="KW-1185">Reference proteome</keyword>
<evidence type="ECO:0000313" key="2">
    <source>
        <dbReference type="EMBL" id="GLQ34527.1"/>
    </source>
</evidence>
<accession>A0ABQ5VSX1</accession>
<comment type="caution">
    <text evidence="2">The sequence shown here is derived from an EMBL/GenBank/DDBJ whole genome shotgun (WGS) entry which is preliminary data.</text>
</comment>
<dbReference type="PANTHER" id="PTHR13136:SF11">
    <property type="entry name" value="TESTIS-EXPRESSED PROTEIN 30"/>
    <property type="match status" value="1"/>
</dbReference>
<dbReference type="Proteomes" id="UP001156694">
    <property type="component" value="Unassembled WGS sequence"/>
</dbReference>
<evidence type="ECO:0000259" key="1">
    <source>
        <dbReference type="Pfam" id="PF20408"/>
    </source>
</evidence>
<dbReference type="RefSeq" id="WP_284376337.1">
    <property type="nucleotide sequence ID" value="NZ_BSNN01000002.1"/>
</dbReference>
<dbReference type="Pfam" id="PF20408">
    <property type="entry name" value="Abhydrolase_11"/>
    <property type="match status" value="1"/>
</dbReference>
<dbReference type="SUPFAM" id="SSF53474">
    <property type="entry name" value="alpha/beta-Hydrolases"/>
    <property type="match status" value="1"/>
</dbReference>
<dbReference type="EMBL" id="BSNN01000002">
    <property type="protein sequence ID" value="GLQ34527.1"/>
    <property type="molecule type" value="Genomic_DNA"/>
</dbReference>
<organism evidence="2 3">
    <name type="scientific">Amylibacter marinus</name>
    <dbReference type="NCBI Taxonomy" id="1475483"/>
    <lineage>
        <taxon>Bacteria</taxon>
        <taxon>Pseudomonadati</taxon>
        <taxon>Pseudomonadota</taxon>
        <taxon>Alphaproteobacteria</taxon>
        <taxon>Rhodobacterales</taxon>
        <taxon>Paracoccaceae</taxon>
        <taxon>Amylibacter</taxon>
    </lineage>
</organism>
<sequence length="227" mass="24823">MENTQVLTFNIPGHSGLSAVLTSVENPAAIFVMGHGSGGRLDTPLMQAIATACAKVDIACLRFNYPYSAQDEYQPFTDMPVDPDAILLETIDAALDLGRSIMPRAKIILGGHSMSGLYATYLDTTTSLGIDGLVCLGYPRKDLPERSEHLSQLASPLLVIQGSKDRLGTEQEITEMLWAIDPPAQLDWIKGASHAFTQDNLSREQTSAQIADNIQRFVLKLDERYDL</sequence>
<dbReference type="PANTHER" id="PTHR13136">
    <property type="entry name" value="TESTIS DEVELOPMENT PROTEIN PRTD"/>
    <property type="match status" value="1"/>
</dbReference>
<dbReference type="InterPro" id="IPR046879">
    <property type="entry name" value="KANL3/Tex30_Abhydrolase"/>
</dbReference>
<gene>
    <name evidence="2" type="ORF">GCM10007939_08100</name>
</gene>
<evidence type="ECO:0000313" key="3">
    <source>
        <dbReference type="Proteomes" id="UP001156694"/>
    </source>
</evidence>
<name>A0ABQ5VSX1_9RHOB</name>
<reference evidence="3" key="1">
    <citation type="journal article" date="2019" name="Int. J. Syst. Evol. Microbiol.">
        <title>The Global Catalogue of Microorganisms (GCM) 10K type strain sequencing project: providing services to taxonomists for standard genome sequencing and annotation.</title>
        <authorList>
            <consortium name="The Broad Institute Genomics Platform"/>
            <consortium name="The Broad Institute Genome Sequencing Center for Infectious Disease"/>
            <person name="Wu L."/>
            <person name="Ma J."/>
        </authorList>
    </citation>
    <scope>NUCLEOTIDE SEQUENCE [LARGE SCALE GENOMIC DNA]</scope>
    <source>
        <strain evidence="3">NBRC 110140</strain>
    </source>
</reference>
<dbReference type="Gene3D" id="3.40.50.1820">
    <property type="entry name" value="alpha/beta hydrolase"/>
    <property type="match status" value="1"/>
</dbReference>
<dbReference type="InterPro" id="IPR026555">
    <property type="entry name" value="NSL3/Tex30"/>
</dbReference>
<proteinExistence type="predicted"/>
<protein>
    <recommendedName>
        <fullName evidence="1">KANL3/Tex30 alpha/beta hydrolase-like domain-containing protein</fullName>
    </recommendedName>
</protein>
<feature type="domain" description="KANL3/Tex30 alpha/beta hydrolase-like" evidence="1">
    <location>
        <begin position="29"/>
        <end position="216"/>
    </location>
</feature>